<feature type="domain" description="Inosine/uridine-preferring nucleoside hydrolase" evidence="3">
    <location>
        <begin position="7"/>
        <end position="298"/>
    </location>
</feature>
<dbReference type="OrthoDB" id="9797882at2"/>
<reference evidence="4 5" key="1">
    <citation type="submission" date="2016-10" db="EMBL/GenBank/DDBJ databases">
        <title>Genome sequence of Planktotalea frisia SH6-1.</title>
        <authorList>
            <person name="Poehlein A."/>
            <person name="Bakenhus I."/>
            <person name="Voget S."/>
            <person name="Brinkhoff T."/>
            <person name="Simon M."/>
        </authorList>
    </citation>
    <scope>NUCLEOTIDE SEQUENCE [LARGE SCALE GENOMIC DNA]</scope>
    <source>
        <strain evidence="4 5">SH6-1</strain>
    </source>
</reference>
<dbReference type="PANTHER" id="PTHR12304">
    <property type="entry name" value="INOSINE-URIDINE PREFERRING NUCLEOSIDE HYDROLASE"/>
    <property type="match status" value="1"/>
</dbReference>
<keyword evidence="5" id="KW-1185">Reference proteome</keyword>
<accession>A0A1L9P0W8</accession>
<protein>
    <submittedName>
        <fullName evidence="4">Pyrimidine-specific ribonucleoside hydrolase RihA</fullName>
        <ecNumber evidence="4">3.2.-.-</ecNumber>
    </submittedName>
</protein>
<dbReference type="GO" id="GO:0008477">
    <property type="term" value="F:purine nucleosidase activity"/>
    <property type="evidence" value="ECO:0007669"/>
    <property type="project" value="TreeGrafter"/>
</dbReference>
<dbReference type="InterPro" id="IPR001910">
    <property type="entry name" value="Inosine/uridine_hydrolase_dom"/>
</dbReference>
<evidence type="ECO:0000256" key="1">
    <source>
        <dbReference type="ARBA" id="ARBA00022801"/>
    </source>
</evidence>
<evidence type="ECO:0000313" key="5">
    <source>
        <dbReference type="Proteomes" id="UP000184514"/>
    </source>
</evidence>
<evidence type="ECO:0000256" key="2">
    <source>
        <dbReference type="ARBA" id="ARBA00023295"/>
    </source>
</evidence>
<dbReference type="CDD" id="cd02650">
    <property type="entry name" value="nuc_hydro_CaPnhB"/>
    <property type="match status" value="1"/>
</dbReference>
<keyword evidence="1 4" id="KW-0378">Hydrolase</keyword>
<dbReference type="SUPFAM" id="SSF53590">
    <property type="entry name" value="Nucleoside hydrolase"/>
    <property type="match status" value="1"/>
</dbReference>
<gene>
    <name evidence="4" type="primary">rihA_1</name>
    <name evidence="4" type="ORF">PFRI_05790</name>
</gene>
<dbReference type="Gene3D" id="3.90.245.10">
    <property type="entry name" value="Ribonucleoside hydrolase-like"/>
    <property type="match status" value="1"/>
</dbReference>
<dbReference type="STRING" id="696762.PFRI_05790"/>
<evidence type="ECO:0000313" key="4">
    <source>
        <dbReference type="EMBL" id="OJI95177.1"/>
    </source>
</evidence>
<proteinExistence type="predicted"/>
<dbReference type="EC" id="3.2.-.-" evidence="4"/>
<dbReference type="RefSeq" id="WP_072629257.1">
    <property type="nucleotide sequence ID" value="NZ_MLCB01000047.1"/>
</dbReference>
<dbReference type="EMBL" id="MLCB01000047">
    <property type="protein sequence ID" value="OJI95177.1"/>
    <property type="molecule type" value="Genomic_DNA"/>
</dbReference>
<keyword evidence="2 4" id="KW-0326">Glycosidase</keyword>
<sequence length="309" mass="32969">MTQPIKLIIDTDPGIDDAMAIFYAAGAPDIDLIGLTSIFGNVTTEQATRNALRLLEWAGLSGVPVAQGAKQPRALPAFPPSHNVHGDEGFGTIPAAIPQGKAIEEPAAAFLVRMAREHKGELVLCPIGPLTNIADAIDLDPEFASNVARIVLMGGSLEEGGNITSHAEANIYHDPHAAERVFASGAHIVMVGLDVTHRILCTAEDFNTLEANAPRMGGLINEMSRFYLHFYTTVGKHDGCSLHDPAAVIACTHPQLFDARAVPVMVSCDGETSGATLPAEDTRPNTDVLMRVDAEKVKRQFFDVMSALD</sequence>
<organism evidence="4 5">
    <name type="scientific">Planktotalea frisia</name>
    <dbReference type="NCBI Taxonomy" id="696762"/>
    <lineage>
        <taxon>Bacteria</taxon>
        <taxon>Pseudomonadati</taxon>
        <taxon>Pseudomonadota</taxon>
        <taxon>Alphaproteobacteria</taxon>
        <taxon>Rhodobacterales</taxon>
        <taxon>Paracoccaceae</taxon>
        <taxon>Planktotalea</taxon>
    </lineage>
</organism>
<dbReference type="InterPro" id="IPR036452">
    <property type="entry name" value="Ribo_hydro-like"/>
</dbReference>
<dbReference type="GO" id="GO:0005829">
    <property type="term" value="C:cytosol"/>
    <property type="evidence" value="ECO:0007669"/>
    <property type="project" value="TreeGrafter"/>
</dbReference>
<dbReference type="Pfam" id="PF01156">
    <property type="entry name" value="IU_nuc_hydro"/>
    <property type="match status" value="1"/>
</dbReference>
<dbReference type="GO" id="GO:0006152">
    <property type="term" value="P:purine nucleoside catabolic process"/>
    <property type="evidence" value="ECO:0007669"/>
    <property type="project" value="TreeGrafter"/>
</dbReference>
<dbReference type="Proteomes" id="UP000184514">
    <property type="component" value="Unassembled WGS sequence"/>
</dbReference>
<dbReference type="PANTHER" id="PTHR12304:SF4">
    <property type="entry name" value="URIDINE NUCLEOSIDASE"/>
    <property type="match status" value="1"/>
</dbReference>
<name>A0A1L9P0W8_9RHOB</name>
<dbReference type="AlphaFoldDB" id="A0A1L9P0W8"/>
<dbReference type="InterPro" id="IPR023186">
    <property type="entry name" value="IUNH"/>
</dbReference>
<comment type="caution">
    <text evidence="4">The sequence shown here is derived from an EMBL/GenBank/DDBJ whole genome shotgun (WGS) entry which is preliminary data.</text>
</comment>
<evidence type="ECO:0000259" key="3">
    <source>
        <dbReference type="Pfam" id="PF01156"/>
    </source>
</evidence>